<dbReference type="AlphaFoldDB" id="A0A5C5X972"/>
<sequence length="188" mass="22280">MDISSLSKVLQREFEELEKWSFLNPLIQDSNDGIDPSPRRFGGMLRSINDDDEAYRLDALRILKGCWKEMEKTVFSALHVHGSPVEDHYPPDEKRLIFVRPENRCELLEKLHRYTPTINKNLTVIGTRLMADRDRKPFSIHPDEWNLHVGFRVANIVDIIRKNSELNRGREWFRNRVQLELLFNLVRE</sequence>
<dbReference type="Proteomes" id="UP000317243">
    <property type="component" value="Unassembled WGS sequence"/>
</dbReference>
<accession>A0A5C5X972</accession>
<dbReference type="EMBL" id="SIHI01000001">
    <property type="protein sequence ID" value="TWT58931.1"/>
    <property type="molecule type" value="Genomic_DNA"/>
</dbReference>
<comment type="caution">
    <text evidence="1">The sequence shown here is derived from an EMBL/GenBank/DDBJ whole genome shotgun (WGS) entry which is preliminary data.</text>
</comment>
<proteinExistence type="predicted"/>
<keyword evidence="2" id="KW-1185">Reference proteome</keyword>
<reference evidence="1 2" key="1">
    <citation type="submission" date="2019-02" db="EMBL/GenBank/DDBJ databases">
        <title>Deep-cultivation of Planctomycetes and their phenomic and genomic characterization uncovers novel biology.</title>
        <authorList>
            <person name="Wiegand S."/>
            <person name="Jogler M."/>
            <person name="Boedeker C."/>
            <person name="Pinto D."/>
            <person name="Vollmers J."/>
            <person name="Rivas-Marin E."/>
            <person name="Kohn T."/>
            <person name="Peeters S.H."/>
            <person name="Heuer A."/>
            <person name="Rast P."/>
            <person name="Oberbeckmann S."/>
            <person name="Bunk B."/>
            <person name="Jeske O."/>
            <person name="Meyerdierks A."/>
            <person name="Storesund J.E."/>
            <person name="Kallscheuer N."/>
            <person name="Luecker S."/>
            <person name="Lage O.M."/>
            <person name="Pohl T."/>
            <person name="Merkel B.J."/>
            <person name="Hornburger P."/>
            <person name="Mueller R.-W."/>
            <person name="Bruemmer F."/>
            <person name="Labrenz M."/>
            <person name="Spormann A.M."/>
            <person name="Op Den Camp H."/>
            <person name="Overmann J."/>
            <person name="Amann R."/>
            <person name="Jetten M.S.M."/>
            <person name="Mascher T."/>
            <person name="Medema M.H."/>
            <person name="Devos D.P."/>
            <person name="Kaster A.-K."/>
            <person name="Ovreas L."/>
            <person name="Rohde M."/>
            <person name="Galperin M.Y."/>
            <person name="Jogler C."/>
        </authorList>
    </citation>
    <scope>NUCLEOTIDE SEQUENCE [LARGE SCALE GENOMIC DNA]</scope>
    <source>
        <strain evidence="1 2">KOR42</strain>
    </source>
</reference>
<gene>
    <name evidence="1" type="ORF">KOR42_23180</name>
</gene>
<evidence type="ECO:0000313" key="2">
    <source>
        <dbReference type="Proteomes" id="UP000317243"/>
    </source>
</evidence>
<name>A0A5C5X972_9PLAN</name>
<evidence type="ECO:0000313" key="1">
    <source>
        <dbReference type="EMBL" id="TWT58931.1"/>
    </source>
</evidence>
<protein>
    <submittedName>
        <fullName evidence="1">Uncharacterized protein</fullName>
    </submittedName>
</protein>
<organism evidence="1 2">
    <name type="scientific">Thalassoglobus neptunius</name>
    <dbReference type="NCBI Taxonomy" id="1938619"/>
    <lineage>
        <taxon>Bacteria</taxon>
        <taxon>Pseudomonadati</taxon>
        <taxon>Planctomycetota</taxon>
        <taxon>Planctomycetia</taxon>
        <taxon>Planctomycetales</taxon>
        <taxon>Planctomycetaceae</taxon>
        <taxon>Thalassoglobus</taxon>
    </lineage>
</organism>